<dbReference type="UniPathway" id="UPA00659"/>
<dbReference type="Gene3D" id="3.10.129.10">
    <property type="entry name" value="Hotdog Thioesterase"/>
    <property type="match status" value="1"/>
</dbReference>
<dbReference type="InterPro" id="IPR020904">
    <property type="entry name" value="Sc_DH/Rdtase_CS"/>
</dbReference>
<keyword evidence="8" id="KW-0456">Lyase</keyword>
<evidence type="ECO:0000256" key="3">
    <source>
        <dbReference type="ARBA" id="ARBA00006484"/>
    </source>
</evidence>
<dbReference type="InterPro" id="IPR029069">
    <property type="entry name" value="HotDog_dom_sf"/>
</dbReference>
<dbReference type="GO" id="GO:0018812">
    <property type="term" value="F:3-hydroxyacyl-CoA dehydratase activity"/>
    <property type="evidence" value="ECO:0007669"/>
    <property type="project" value="UniProtKB-ARBA"/>
</dbReference>
<dbReference type="PRINTS" id="PR00081">
    <property type="entry name" value="GDHRDH"/>
</dbReference>
<dbReference type="PRINTS" id="PR00080">
    <property type="entry name" value="SDRFAMILY"/>
</dbReference>
<evidence type="ECO:0000256" key="8">
    <source>
        <dbReference type="ARBA" id="ARBA00023239"/>
    </source>
</evidence>
<dbReference type="Pfam" id="PF22622">
    <property type="entry name" value="MFE-2_hydrat-2_N"/>
    <property type="match status" value="1"/>
</dbReference>
<dbReference type="InterPro" id="IPR051687">
    <property type="entry name" value="Peroxisomal_Beta-Oxidation"/>
</dbReference>
<dbReference type="InterPro" id="IPR057326">
    <property type="entry name" value="KR_dom"/>
</dbReference>
<organism evidence="11">
    <name type="scientific">Cyprideis torosa</name>
    <dbReference type="NCBI Taxonomy" id="163714"/>
    <lineage>
        <taxon>Eukaryota</taxon>
        <taxon>Metazoa</taxon>
        <taxon>Ecdysozoa</taxon>
        <taxon>Arthropoda</taxon>
        <taxon>Crustacea</taxon>
        <taxon>Oligostraca</taxon>
        <taxon>Ostracoda</taxon>
        <taxon>Podocopa</taxon>
        <taxon>Podocopida</taxon>
        <taxon>Cytherocopina</taxon>
        <taxon>Cytheroidea</taxon>
        <taxon>Cytherideidae</taxon>
        <taxon>Cyprideis</taxon>
    </lineage>
</organism>
<accession>A0A7R8W8B5</accession>
<dbReference type="SUPFAM" id="SSF54637">
    <property type="entry name" value="Thioesterase/thiol ester dehydrase-isomerase"/>
    <property type="match status" value="2"/>
</dbReference>
<evidence type="ECO:0000256" key="6">
    <source>
        <dbReference type="ARBA" id="ARBA00023098"/>
    </source>
</evidence>
<keyword evidence="5" id="KW-0560">Oxidoreductase</keyword>
<evidence type="ECO:0000313" key="11">
    <source>
        <dbReference type="EMBL" id="CAD7224149.1"/>
    </source>
</evidence>
<evidence type="ECO:0000256" key="9">
    <source>
        <dbReference type="ARBA" id="ARBA00073497"/>
    </source>
</evidence>
<evidence type="ECO:0000256" key="7">
    <source>
        <dbReference type="ARBA" id="ARBA00023140"/>
    </source>
</evidence>
<evidence type="ECO:0000256" key="2">
    <source>
        <dbReference type="ARBA" id="ARBA00005005"/>
    </source>
</evidence>
<dbReference type="Gene3D" id="3.40.50.720">
    <property type="entry name" value="NAD(P)-binding Rossmann-like Domain"/>
    <property type="match status" value="1"/>
</dbReference>
<gene>
    <name evidence="11" type="ORF">CTOB1V02_LOCUS2119</name>
</gene>
<keyword evidence="7" id="KW-0576">Peroxisome</keyword>
<reference evidence="11" key="1">
    <citation type="submission" date="2020-11" db="EMBL/GenBank/DDBJ databases">
        <authorList>
            <person name="Tran Van P."/>
        </authorList>
    </citation>
    <scope>NUCLEOTIDE SEQUENCE</scope>
</reference>
<dbReference type="GO" id="GO:0016491">
    <property type="term" value="F:oxidoreductase activity"/>
    <property type="evidence" value="ECO:0007669"/>
    <property type="project" value="UniProtKB-KW"/>
</dbReference>
<dbReference type="PROSITE" id="PS00061">
    <property type="entry name" value="ADH_SHORT"/>
    <property type="match status" value="1"/>
</dbReference>
<dbReference type="EMBL" id="OB660317">
    <property type="protein sequence ID" value="CAD7224149.1"/>
    <property type="molecule type" value="Genomic_DNA"/>
</dbReference>
<dbReference type="InterPro" id="IPR002539">
    <property type="entry name" value="MaoC-like_dom"/>
</dbReference>
<proteinExistence type="inferred from homology"/>
<dbReference type="SMART" id="SM00822">
    <property type="entry name" value="PKS_KR"/>
    <property type="match status" value="1"/>
</dbReference>
<comment type="subcellular location">
    <subcellularLocation>
        <location evidence="1">Peroxisome</location>
    </subcellularLocation>
</comment>
<name>A0A7R8W8B5_9CRUS</name>
<dbReference type="CDD" id="cd03448">
    <property type="entry name" value="HDE_HSD"/>
    <property type="match status" value="1"/>
</dbReference>
<dbReference type="Pfam" id="PF00106">
    <property type="entry name" value="adh_short"/>
    <property type="match status" value="1"/>
</dbReference>
<dbReference type="PANTHER" id="PTHR45024">
    <property type="entry name" value="DEHYDROGENASES, SHORT CHAIN"/>
    <property type="match status" value="1"/>
</dbReference>
<evidence type="ECO:0000256" key="1">
    <source>
        <dbReference type="ARBA" id="ARBA00004275"/>
    </source>
</evidence>
<dbReference type="OrthoDB" id="3592703at2759"/>
<evidence type="ECO:0000259" key="10">
    <source>
        <dbReference type="SMART" id="SM00822"/>
    </source>
</evidence>
<dbReference type="GO" id="GO:0006635">
    <property type="term" value="P:fatty acid beta-oxidation"/>
    <property type="evidence" value="ECO:0007669"/>
    <property type="project" value="UniProtKB-UniPathway"/>
</dbReference>
<dbReference type="InterPro" id="IPR054357">
    <property type="entry name" value="MFE-2_N"/>
</dbReference>
<dbReference type="SUPFAM" id="SSF51735">
    <property type="entry name" value="NAD(P)-binding Rossmann-fold domains"/>
    <property type="match status" value="1"/>
</dbReference>
<dbReference type="FunFam" id="3.40.50.720:FF:000185">
    <property type="entry name" value="peroxisomal multifunctional enzyme type 2"/>
    <property type="match status" value="1"/>
</dbReference>
<keyword evidence="4" id="KW-0276">Fatty acid metabolism</keyword>
<dbReference type="GO" id="GO:0005777">
    <property type="term" value="C:peroxisome"/>
    <property type="evidence" value="ECO:0007669"/>
    <property type="project" value="UniProtKB-SubCell"/>
</dbReference>
<comment type="pathway">
    <text evidence="2">Lipid metabolism; fatty acid beta-oxidation.</text>
</comment>
<feature type="domain" description="Ketoreductase" evidence="10">
    <location>
        <begin position="8"/>
        <end position="201"/>
    </location>
</feature>
<dbReference type="AlphaFoldDB" id="A0A7R8W8B5"/>
<evidence type="ECO:0000256" key="4">
    <source>
        <dbReference type="ARBA" id="ARBA00022832"/>
    </source>
</evidence>
<protein>
    <recommendedName>
        <fullName evidence="9">Peroxisomal multifunctional enzyme type 2</fullName>
    </recommendedName>
</protein>
<evidence type="ECO:0000256" key="5">
    <source>
        <dbReference type="ARBA" id="ARBA00023002"/>
    </source>
</evidence>
<dbReference type="Pfam" id="PF01575">
    <property type="entry name" value="MaoC_dehydratas"/>
    <property type="match status" value="1"/>
</dbReference>
<dbReference type="Gene3D" id="1.10.287.4290">
    <property type="match status" value="1"/>
</dbReference>
<comment type="similarity">
    <text evidence="3">Belongs to the short-chain dehydrogenases/reductases (SDR) family.</text>
</comment>
<dbReference type="InterPro" id="IPR002347">
    <property type="entry name" value="SDR_fam"/>
</dbReference>
<dbReference type="InterPro" id="IPR036291">
    <property type="entry name" value="NAD(P)-bd_dom_sf"/>
</dbReference>
<keyword evidence="6" id="KW-0443">Lipid metabolism</keyword>
<sequence>MHLRFDGKVAVVTGAGGGLGRAYAILLASRGAKVVVNDLGGSGQGEGQDQRPAQRVVEEIRKLGGTAVPDFNSVENGQSIIKTAIDNFGKVDIVINNAGILRDRSFAKTSNADWDLVHAVHLKGAFSVTQAAWPYMKKEGYGKIILTSSTAGIYGNFGQSNYSAAKLGLIGFGNTLAIEGERSGIKTNIIVPMAASRLTQGILPPDLFDKLKPECVAPVVAWLCHENCEENGGIFEAAGGVIARYRWQRSKGVSIDPVTPEAIEKAWDAITDMSDAIYPSSNGELSGILIEGITRGTESKQETDSVDDDVDGIRRDVALRHPGTVLKSEVAPRDSILYALSVGVTLGSGENALKFLYENHPDFSALPTFAIVPTQQIMFDVFGGGVPGLKMDFSRVVHGEQYLELLSPTFPTSAQVETRMEIVEILNKGSGALIVVNAECRDAETGDKLAFLQFSLFGIGITDFDAPKTSQVEMYPTLAKPKRSPDSVLTFQSSLDQAALYRLNGDTNPLHIDPNMSALAGFKKPILHGLCTMGIVVQQLLSKFCGADPTAFKAVKVRFAGPVLPGQTLETDAWLEDAGRKIQFETRVAETGKPAIKGGWMQLNRAAVKAAKL</sequence>
<dbReference type="PANTHER" id="PTHR45024:SF2">
    <property type="entry name" value="SCP2 DOMAIN-CONTAINING PROTEIN"/>
    <property type="match status" value="1"/>
</dbReference>
<dbReference type="CDD" id="cd05353">
    <property type="entry name" value="hydroxyacyl-CoA-like_DH_SDR_c-like"/>
    <property type="match status" value="1"/>
</dbReference>